<dbReference type="CDD" id="cd19064">
    <property type="entry name" value="LGIC_TM_nAChR"/>
    <property type="match status" value="1"/>
</dbReference>
<feature type="domain" description="Neurotransmitter-gated ion-channel transmembrane" evidence="23">
    <location>
        <begin position="242"/>
        <end position="372"/>
    </location>
</feature>
<dbReference type="InterPro" id="IPR006202">
    <property type="entry name" value="Neur_chan_lig-bd"/>
</dbReference>
<feature type="transmembrane region" description="Helical" evidence="21">
    <location>
        <begin position="301"/>
        <end position="322"/>
    </location>
</feature>
<evidence type="ECO:0000313" key="24">
    <source>
        <dbReference type="Ensembl" id="ENSSANP00000081845.1"/>
    </source>
</evidence>
<dbReference type="InterPro" id="IPR036719">
    <property type="entry name" value="Neuro-gated_channel_TM_sf"/>
</dbReference>
<dbReference type="InterPro" id="IPR002394">
    <property type="entry name" value="Nicotinic_acetylcholine_rcpt"/>
</dbReference>
<keyword evidence="12" id="KW-0675">Receptor</keyword>
<keyword evidence="10 21" id="KW-0472">Membrane</keyword>
<keyword evidence="5 21" id="KW-0812">Transmembrane</keyword>
<comment type="catalytic activity">
    <reaction evidence="19">
        <text>Na(+)(in) = Na(+)(out)</text>
        <dbReference type="Rhea" id="RHEA:34963"/>
        <dbReference type="ChEBI" id="CHEBI:29101"/>
    </reaction>
</comment>
<evidence type="ECO:0000256" key="4">
    <source>
        <dbReference type="ARBA" id="ARBA00022475"/>
    </source>
</evidence>
<organism evidence="24 25">
    <name type="scientific">Sinocyclocheilus anshuiensis</name>
    <dbReference type="NCBI Taxonomy" id="1608454"/>
    <lineage>
        <taxon>Eukaryota</taxon>
        <taxon>Metazoa</taxon>
        <taxon>Chordata</taxon>
        <taxon>Craniata</taxon>
        <taxon>Vertebrata</taxon>
        <taxon>Euteleostomi</taxon>
        <taxon>Actinopterygii</taxon>
        <taxon>Neopterygii</taxon>
        <taxon>Teleostei</taxon>
        <taxon>Ostariophysi</taxon>
        <taxon>Cypriniformes</taxon>
        <taxon>Cyprinidae</taxon>
        <taxon>Cyprininae</taxon>
        <taxon>Sinocyclocheilus</taxon>
    </lineage>
</organism>
<feature type="transmembrane region" description="Helical" evidence="21">
    <location>
        <begin position="267"/>
        <end position="289"/>
    </location>
</feature>
<reference evidence="24" key="2">
    <citation type="submission" date="2025-09" db="UniProtKB">
        <authorList>
            <consortium name="Ensembl"/>
        </authorList>
    </citation>
    <scope>IDENTIFICATION</scope>
</reference>
<dbReference type="FunFam" id="1.20.58.390:FF:000014">
    <property type="entry name" value="Neuronal nicotinic acetylcholine receptor alpha4 subunit"/>
    <property type="match status" value="1"/>
</dbReference>
<keyword evidence="14" id="KW-0628">Postsynaptic cell membrane</keyword>
<evidence type="ECO:0000256" key="14">
    <source>
        <dbReference type="ARBA" id="ARBA00023257"/>
    </source>
</evidence>
<comment type="similarity">
    <text evidence="2">Belongs to the ligand-gated ion channel (TC 1.A.9) family. Acetylcholine receptor (TC 1.A.9.1) subfamily.</text>
</comment>
<evidence type="ECO:0000256" key="21">
    <source>
        <dbReference type="RuleBase" id="RU000687"/>
    </source>
</evidence>
<dbReference type="InterPro" id="IPR036734">
    <property type="entry name" value="Neur_chan_lig-bd_sf"/>
</dbReference>
<dbReference type="FunFam" id="2.70.170.10:FF:000005">
    <property type="entry name" value="Neuronal nicotinic acetylcholine receptor alpha4 subunit"/>
    <property type="match status" value="1"/>
</dbReference>
<evidence type="ECO:0000256" key="18">
    <source>
        <dbReference type="ARBA" id="ARBA00034430"/>
    </source>
</evidence>
<dbReference type="CDD" id="cd19015">
    <property type="entry name" value="LGIC_ECD_nAChR_A2"/>
    <property type="match status" value="1"/>
</dbReference>
<dbReference type="PRINTS" id="PR00254">
    <property type="entry name" value="NICOTINICR"/>
</dbReference>
<comment type="function">
    <text evidence="1">After binding acetylcholine, the AChR responds by an extensive change in conformation that affects all subunits and leads to opening of an ion-conducting channel across the plasma membrane.</text>
</comment>
<accession>A0A671RF93</accession>
<evidence type="ECO:0000259" key="22">
    <source>
        <dbReference type="Pfam" id="PF02931"/>
    </source>
</evidence>
<comment type="subcellular location">
    <subcellularLocation>
        <location evidence="17">Postsynaptic cell membrane</location>
        <topology evidence="17">Multi-pass membrane protein</topology>
    </subcellularLocation>
</comment>
<keyword evidence="8" id="KW-0770">Synapse</keyword>
<dbReference type="GO" id="GO:0022848">
    <property type="term" value="F:acetylcholine-gated monoatomic cation-selective channel activity"/>
    <property type="evidence" value="ECO:0007669"/>
    <property type="project" value="InterPro"/>
</dbReference>
<keyword evidence="25" id="KW-1185">Reference proteome</keyword>
<keyword evidence="15" id="KW-1071">Ligand-gated ion channel</keyword>
<evidence type="ECO:0000256" key="9">
    <source>
        <dbReference type="ARBA" id="ARBA00023065"/>
    </source>
</evidence>
<comment type="catalytic activity">
    <reaction evidence="18">
        <text>K(+)(in) = K(+)(out)</text>
        <dbReference type="Rhea" id="RHEA:29463"/>
        <dbReference type="ChEBI" id="CHEBI:29103"/>
    </reaction>
</comment>
<gene>
    <name evidence="24" type="primary">chrna2b</name>
</gene>
<name>A0A671RF93_9TELE</name>
<proteinExistence type="inferred from homology"/>
<evidence type="ECO:0000256" key="2">
    <source>
        <dbReference type="ARBA" id="ARBA00009237"/>
    </source>
</evidence>
<dbReference type="GO" id="GO:0004888">
    <property type="term" value="F:transmembrane signaling receptor activity"/>
    <property type="evidence" value="ECO:0007669"/>
    <property type="project" value="InterPro"/>
</dbReference>
<evidence type="ECO:0000256" key="11">
    <source>
        <dbReference type="ARBA" id="ARBA00023157"/>
    </source>
</evidence>
<evidence type="ECO:0000256" key="6">
    <source>
        <dbReference type="ARBA" id="ARBA00022729"/>
    </source>
</evidence>
<evidence type="ECO:0000256" key="8">
    <source>
        <dbReference type="ARBA" id="ARBA00023018"/>
    </source>
</evidence>
<dbReference type="SUPFAM" id="SSF63712">
    <property type="entry name" value="Nicotinic receptor ligand binding domain-like"/>
    <property type="match status" value="1"/>
</dbReference>
<keyword evidence="3 21" id="KW-0813">Transport</keyword>
<keyword evidence="9 21" id="KW-0406">Ion transport</keyword>
<reference evidence="24" key="1">
    <citation type="submission" date="2025-08" db="UniProtKB">
        <authorList>
            <consortium name="Ensembl"/>
        </authorList>
    </citation>
    <scope>IDENTIFICATION</scope>
</reference>
<dbReference type="SUPFAM" id="SSF90112">
    <property type="entry name" value="Neurotransmitter-gated ion-channel transmembrane pore"/>
    <property type="match status" value="1"/>
</dbReference>
<dbReference type="Gene3D" id="1.20.58.390">
    <property type="entry name" value="Neurotransmitter-gated ion-channel transmembrane domain"/>
    <property type="match status" value="2"/>
</dbReference>
<dbReference type="Proteomes" id="UP000472260">
    <property type="component" value="Unassembled WGS sequence"/>
</dbReference>
<evidence type="ECO:0000256" key="17">
    <source>
        <dbReference type="ARBA" id="ARBA00034104"/>
    </source>
</evidence>
<evidence type="ECO:0000256" key="20">
    <source>
        <dbReference type="ARBA" id="ARBA00036634"/>
    </source>
</evidence>
<dbReference type="PROSITE" id="PS00236">
    <property type="entry name" value="NEUROTR_ION_CHANNEL"/>
    <property type="match status" value="1"/>
</dbReference>
<evidence type="ECO:0000256" key="16">
    <source>
        <dbReference type="ARBA" id="ARBA00023303"/>
    </source>
</evidence>
<evidence type="ECO:0000256" key="10">
    <source>
        <dbReference type="ARBA" id="ARBA00023136"/>
    </source>
</evidence>
<feature type="signal peptide" evidence="21">
    <location>
        <begin position="1"/>
        <end position="28"/>
    </location>
</feature>
<dbReference type="InterPro" id="IPR006029">
    <property type="entry name" value="Neurotrans-gated_channel_TM"/>
</dbReference>
<evidence type="ECO:0000259" key="23">
    <source>
        <dbReference type="Pfam" id="PF02932"/>
    </source>
</evidence>
<feature type="domain" description="Neurotransmitter-gated ion-channel transmembrane" evidence="23">
    <location>
        <begin position="378"/>
        <end position="441"/>
    </location>
</feature>
<keyword evidence="6 21" id="KW-0732">Signal</keyword>
<evidence type="ECO:0000256" key="3">
    <source>
        <dbReference type="ARBA" id="ARBA00022448"/>
    </source>
</evidence>
<dbReference type="PANTHER" id="PTHR18945">
    <property type="entry name" value="NEUROTRANSMITTER GATED ION CHANNEL"/>
    <property type="match status" value="1"/>
</dbReference>
<dbReference type="InterPro" id="IPR006201">
    <property type="entry name" value="Neur_channel"/>
</dbReference>
<dbReference type="AlphaFoldDB" id="A0A671RF93"/>
<sequence>VVLRIRFDFNAFFFILAVSCCQKTHSHAEDDLFKKLFEGYNKWSRPVPNTSDVVIVKFGLSIAQLIDVDEKNQMMTTNVWLKQEWNDYKLRWKPSDYDNVTSIRVPSELIWVPDIVLYNNADGEFAVTHMTKAHLFHTGKVLWVPPAIYKSSCSIDVTFFPFDQQNCKMKFGSWTYDKAKIDLERIENTVDLKDYWESGEWAIINAVGTYNTKKYDCCHEIYPDITYFFIIRRLPLFYTINLIIPCLLISCLTVLVFYLPSDCGEKITLCISVLLSLTVFLLLITEIIPSTSLVIPLIGEYLLFTMIFVTLSIVITVFVLNVHHRSPSTHKMPHWVHSVFLDLIPRWLFMRRPLGLASRQLGGRVNATKRPDNMMPDNPGFPLSPSVLQALEGVHYIADHLRAEDADFSVKEDWKYVAMVIDRIFLWMFIIVCLLGTIGLFLPPWLAGMI</sequence>
<keyword evidence="7 21" id="KW-1133">Transmembrane helix</keyword>
<evidence type="ECO:0000256" key="13">
    <source>
        <dbReference type="ARBA" id="ARBA00023180"/>
    </source>
</evidence>
<dbReference type="GO" id="GO:0045211">
    <property type="term" value="C:postsynaptic membrane"/>
    <property type="evidence" value="ECO:0007669"/>
    <property type="project" value="UniProtKB-SubCell"/>
</dbReference>
<evidence type="ECO:0000256" key="7">
    <source>
        <dbReference type="ARBA" id="ARBA00022989"/>
    </source>
</evidence>
<evidence type="ECO:0000256" key="19">
    <source>
        <dbReference type="ARBA" id="ARBA00036239"/>
    </source>
</evidence>
<dbReference type="Gene3D" id="2.70.170.10">
    <property type="entry name" value="Neurotransmitter-gated ion-channel ligand-binding domain"/>
    <property type="match status" value="1"/>
</dbReference>
<dbReference type="InterPro" id="IPR018000">
    <property type="entry name" value="Neurotransmitter_ion_chnl_CS"/>
</dbReference>
<dbReference type="FunFam" id="1.20.58.390:FF:000001">
    <property type="entry name" value="Neuronal nicotinic acetylcholine receptor subunit 3"/>
    <property type="match status" value="1"/>
</dbReference>
<evidence type="ECO:0000256" key="12">
    <source>
        <dbReference type="ARBA" id="ARBA00023170"/>
    </source>
</evidence>
<feature type="domain" description="Neurotransmitter-gated ion-channel ligand-binding" evidence="22">
    <location>
        <begin position="30"/>
        <end position="234"/>
    </location>
</feature>
<evidence type="ECO:0000256" key="15">
    <source>
        <dbReference type="ARBA" id="ARBA00023286"/>
    </source>
</evidence>
<comment type="catalytic activity">
    <reaction evidence="20">
        <text>Ca(2+)(in) = Ca(2+)(out)</text>
        <dbReference type="Rhea" id="RHEA:29671"/>
        <dbReference type="ChEBI" id="CHEBI:29108"/>
    </reaction>
</comment>
<dbReference type="PRINTS" id="PR00252">
    <property type="entry name" value="NRIONCHANNEL"/>
</dbReference>
<feature type="transmembrane region" description="Helical" evidence="21">
    <location>
        <begin position="424"/>
        <end position="446"/>
    </location>
</feature>
<protein>
    <submittedName>
        <fullName evidence="24">Neuronal acetylcholine receptor subunit alpha-2-like</fullName>
    </submittedName>
</protein>
<dbReference type="InterPro" id="IPR038050">
    <property type="entry name" value="Neuro_actylchol_rec"/>
</dbReference>
<keyword evidence="16 21" id="KW-0407">Ion channel</keyword>
<dbReference type="NCBIfam" id="TIGR00860">
    <property type="entry name" value="LIC"/>
    <property type="match status" value="1"/>
</dbReference>
<feature type="chain" id="PRO_5025711296" evidence="21">
    <location>
        <begin position="29"/>
        <end position="450"/>
    </location>
</feature>
<evidence type="ECO:0000313" key="25">
    <source>
        <dbReference type="Proteomes" id="UP000472260"/>
    </source>
</evidence>
<feature type="transmembrane region" description="Helical" evidence="21">
    <location>
        <begin position="236"/>
        <end position="260"/>
    </location>
</feature>
<evidence type="ECO:0000256" key="1">
    <source>
        <dbReference type="ARBA" id="ARBA00003328"/>
    </source>
</evidence>
<keyword evidence="11" id="KW-1015">Disulfide bond</keyword>
<dbReference type="Ensembl" id="ENSSANT00000086977.1">
    <property type="protein sequence ID" value="ENSSANP00000081845.1"/>
    <property type="gene ID" value="ENSSANG00000040642.1"/>
</dbReference>
<dbReference type="Pfam" id="PF02931">
    <property type="entry name" value="Neur_chan_LBD"/>
    <property type="match status" value="1"/>
</dbReference>
<dbReference type="Pfam" id="PF02932">
    <property type="entry name" value="Neur_chan_memb"/>
    <property type="match status" value="2"/>
</dbReference>
<evidence type="ECO:0000256" key="5">
    <source>
        <dbReference type="ARBA" id="ARBA00022692"/>
    </source>
</evidence>
<keyword evidence="13" id="KW-0325">Glycoprotein</keyword>
<keyword evidence="4" id="KW-1003">Cell membrane</keyword>